<evidence type="ECO:0000313" key="4">
    <source>
        <dbReference type="EMBL" id="MEK0086059.1"/>
    </source>
</evidence>
<proteinExistence type="inferred from homology"/>
<name>A0ABU8XYK6_9PROT</name>
<gene>
    <name evidence="4" type="ORF">U1T56_23120</name>
</gene>
<reference evidence="4 5" key="1">
    <citation type="submission" date="2024-01" db="EMBL/GenBank/DDBJ databases">
        <title>Multi-omics insights into the function and evolution of sodium benzoate biodegradation pathways in Benzoatithermus flavus gen. nov., sp. nov. from hot spring.</title>
        <authorList>
            <person name="Hu C.-J."/>
            <person name="Li W.-J."/>
        </authorList>
    </citation>
    <scope>NUCLEOTIDE SEQUENCE [LARGE SCALE GENOMIC DNA]</scope>
    <source>
        <strain evidence="4 5">SYSU G07066</strain>
    </source>
</reference>
<accession>A0ABU8XYK6</accession>
<evidence type="ECO:0000256" key="1">
    <source>
        <dbReference type="ARBA" id="ARBA00010690"/>
    </source>
</evidence>
<dbReference type="InterPro" id="IPR029025">
    <property type="entry name" value="T3SS_substrate_exporter_C"/>
</dbReference>
<feature type="transmembrane region" description="Helical" evidence="3">
    <location>
        <begin position="186"/>
        <end position="211"/>
    </location>
</feature>
<sequence>MAEEHDGSQKTEAPSQRRLQEARERGQVVASREVATALSFVAAALACAASASQAAQTVVTVGRVFLAEAAARGIDQGWLGPFLREAVIHVGAALALPALACAAAPVLGAVLQNAVVWTAEPLRPKLERISPLAGAKRLLSLRALLELVKSLAKIGLVGTALLLLLWPERGAILAAGRLEPGPFAAYLANLPLEVLAVAALVAALIAAADYGQQWLAFMRQMRMSRRELQDELKQSEGDPHTRQRLKSLRLERTRRRMMAELPKATVVIANPTHVAVALRYVGGETPAPKVLAKGVDALALRIRAAAEAHGIPVVENPPLARALHTACGIGEFIPPAHYQAVAEIVSYVMRLNDERHP</sequence>
<dbReference type="Pfam" id="PF01312">
    <property type="entry name" value="Bac_export_2"/>
    <property type="match status" value="1"/>
</dbReference>
<keyword evidence="3" id="KW-0472">Membrane</keyword>
<keyword evidence="3" id="KW-1133">Transmembrane helix</keyword>
<dbReference type="EMBL" id="JBBLZC010000043">
    <property type="protein sequence ID" value="MEK0086059.1"/>
    <property type="molecule type" value="Genomic_DNA"/>
</dbReference>
<dbReference type="SUPFAM" id="SSF160544">
    <property type="entry name" value="EscU C-terminal domain-like"/>
    <property type="match status" value="1"/>
</dbReference>
<dbReference type="PANTHER" id="PTHR30531">
    <property type="entry name" value="FLAGELLAR BIOSYNTHETIC PROTEIN FLHB"/>
    <property type="match status" value="1"/>
</dbReference>
<dbReference type="PRINTS" id="PR00950">
    <property type="entry name" value="TYPE3IMSPROT"/>
</dbReference>
<comment type="caution">
    <text evidence="4">The sequence shown here is derived from an EMBL/GenBank/DDBJ whole genome shotgun (WGS) entry which is preliminary data.</text>
</comment>
<evidence type="ECO:0000313" key="5">
    <source>
        <dbReference type="Proteomes" id="UP001375743"/>
    </source>
</evidence>
<evidence type="ECO:0000256" key="2">
    <source>
        <dbReference type="SAM" id="MobiDB-lite"/>
    </source>
</evidence>
<evidence type="ECO:0000256" key="3">
    <source>
        <dbReference type="SAM" id="Phobius"/>
    </source>
</evidence>
<keyword evidence="3" id="KW-0812">Transmembrane</keyword>
<dbReference type="Proteomes" id="UP001375743">
    <property type="component" value="Unassembled WGS sequence"/>
</dbReference>
<organism evidence="4 5">
    <name type="scientific">Benzoatithermus flavus</name>
    <dbReference type="NCBI Taxonomy" id="3108223"/>
    <lineage>
        <taxon>Bacteria</taxon>
        <taxon>Pseudomonadati</taxon>
        <taxon>Pseudomonadota</taxon>
        <taxon>Alphaproteobacteria</taxon>
        <taxon>Geminicoccales</taxon>
        <taxon>Geminicoccaceae</taxon>
        <taxon>Benzoatithermus</taxon>
    </lineage>
</organism>
<dbReference type="PANTHER" id="PTHR30531:SF12">
    <property type="entry name" value="FLAGELLAR BIOSYNTHETIC PROTEIN FLHB"/>
    <property type="match status" value="1"/>
</dbReference>
<comment type="similarity">
    <text evidence="1">Belongs to the type III secretion exporter family.</text>
</comment>
<dbReference type="Gene3D" id="3.40.1690.10">
    <property type="entry name" value="secretion proteins EscU"/>
    <property type="match status" value="1"/>
</dbReference>
<dbReference type="InterPro" id="IPR006135">
    <property type="entry name" value="T3SS_substrate_exporter"/>
</dbReference>
<feature type="transmembrane region" description="Helical" evidence="3">
    <location>
        <begin position="147"/>
        <end position="166"/>
    </location>
</feature>
<keyword evidence="5" id="KW-1185">Reference proteome</keyword>
<protein>
    <submittedName>
        <fullName evidence="4">EscU/YscU/HrcU family type III secretion system export apparatus switch protein</fullName>
    </submittedName>
</protein>
<dbReference type="RefSeq" id="WP_418161902.1">
    <property type="nucleotide sequence ID" value="NZ_JBBLZC010000043.1"/>
</dbReference>
<feature type="region of interest" description="Disordered" evidence="2">
    <location>
        <begin position="1"/>
        <end position="22"/>
    </location>
</feature>